<keyword evidence="13" id="KW-1185">Reference proteome</keyword>
<dbReference type="GO" id="GO:0044874">
    <property type="term" value="P:lipoprotein localization to outer membrane"/>
    <property type="evidence" value="ECO:0007669"/>
    <property type="project" value="TreeGrafter"/>
</dbReference>
<dbReference type="PATRIC" id="fig|1125725.3.peg.728"/>
<sequence>MTIKSSLLLAYRILFPKGESSAARQSLSASLLCIGISLVPLIVVLAVSNGMIQGMTERIIGLSSSHIEAAVESSSPFVSDAASFTRFASRLKTVEGVTNAYPEIDASALASGASYRCGVQVRAVLPEVFSENKSFASLFRVTDGDIGDFKSGAKAAVVGEETAKRLGIRSGDKFRLITAQANADGTVLPKAALLSVAAVVSSGYQELDAAWLFVPLDTGFDIIRAGTGAYSVLVETENAFSPELVRVQSSLRDAFPFDADFYRWDELNLDKYENFASTKIMLVFIMLLIVLVASINISSSLVMLVAEKRREIAVIKSLGGTRHGIAFAFLAAGTAAGFGGVLIGLPIGLACAVNVKSIIVFFEKSVNAAAKFLYIIRGYDINSLAHIDLMDPAYYLSEISVVIPFRDTAVIVVSTVLLALAASVIPAYRAGNEKPLETLRKV</sequence>
<dbReference type="eggNOG" id="COG4591">
    <property type="taxonomic scope" value="Bacteria"/>
</dbReference>
<dbReference type="Pfam" id="PF02687">
    <property type="entry name" value="FtsX"/>
    <property type="match status" value="1"/>
</dbReference>
<dbReference type="GO" id="GO:0098797">
    <property type="term" value="C:plasma membrane protein complex"/>
    <property type="evidence" value="ECO:0007669"/>
    <property type="project" value="TreeGrafter"/>
</dbReference>
<dbReference type="EMBL" id="AVQI01000016">
    <property type="protein sequence ID" value="ERK04737.1"/>
    <property type="molecule type" value="Genomic_DNA"/>
</dbReference>
<feature type="domain" description="MacB-like periplasmic core" evidence="9">
    <location>
        <begin position="30"/>
        <end position="245"/>
    </location>
</feature>
<dbReference type="AlphaFoldDB" id="U1FAR2"/>
<feature type="transmembrane region" description="Helical" evidence="7">
    <location>
        <begin position="409"/>
        <end position="428"/>
    </location>
</feature>
<keyword evidence="5 7" id="KW-1133">Transmembrane helix</keyword>
<gene>
    <name evidence="11" type="ORF">HMPREF0860_1293</name>
    <name evidence="10" type="ORF">HMPREF1325_1915</name>
</gene>
<protein>
    <submittedName>
        <fullName evidence="10">MacB-like periplasmic core domain protein</fullName>
    </submittedName>
</protein>
<dbReference type="PANTHER" id="PTHR30489:SF0">
    <property type="entry name" value="LIPOPROTEIN-RELEASING SYSTEM TRANSMEMBRANE PROTEIN LOLE"/>
    <property type="match status" value="1"/>
</dbReference>
<evidence type="ECO:0000256" key="4">
    <source>
        <dbReference type="ARBA" id="ARBA00022692"/>
    </source>
</evidence>
<dbReference type="InterPro" id="IPR025857">
    <property type="entry name" value="MacB_PCD"/>
</dbReference>
<feature type="transmembrane region" description="Helical" evidence="7">
    <location>
        <begin position="325"/>
        <end position="355"/>
    </location>
</feature>
<dbReference type="InterPro" id="IPR051447">
    <property type="entry name" value="Lipoprotein-release_system"/>
</dbReference>
<evidence type="ECO:0000256" key="5">
    <source>
        <dbReference type="ARBA" id="ARBA00022989"/>
    </source>
</evidence>
<dbReference type="RefSeq" id="WP_021329771.1">
    <property type="nucleotide sequence ID" value="NZ_AUZJ01000014.1"/>
</dbReference>
<comment type="subcellular location">
    <subcellularLocation>
        <location evidence="1">Cell membrane</location>
        <topology evidence="1">Multi-pass membrane protein</topology>
    </subcellularLocation>
</comment>
<evidence type="ECO:0000256" key="1">
    <source>
        <dbReference type="ARBA" id="ARBA00004651"/>
    </source>
</evidence>
<dbReference type="EMBL" id="AUZJ01000014">
    <property type="protein sequence ID" value="ERF61227.1"/>
    <property type="molecule type" value="Genomic_DNA"/>
</dbReference>
<dbReference type="Proteomes" id="UP000016412">
    <property type="component" value="Unassembled WGS sequence"/>
</dbReference>
<evidence type="ECO:0000313" key="11">
    <source>
        <dbReference type="EMBL" id="ERK04737.1"/>
    </source>
</evidence>
<dbReference type="STRING" id="1125725.HMPREF1325_1915"/>
<dbReference type="OrthoDB" id="368479at2"/>
<feature type="transmembrane region" description="Helical" evidence="7">
    <location>
        <begin position="27"/>
        <end position="48"/>
    </location>
</feature>
<dbReference type="PANTHER" id="PTHR30489">
    <property type="entry name" value="LIPOPROTEIN-RELEASING SYSTEM TRANSMEMBRANE PROTEIN LOLE"/>
    <property type="match status" value="1"/>
</dbReference>
<dbReference type="InterPro" id="IPR003838">
    <property type="entry name" value="ABC3_permease_C"/>
</dbReference>
<proteinExistence type="inferred from homology"/>
<evidence type="ECO:0000256" key="3">
    <source>
        <dbReference type="ARBA" id="ARBA00022475"/>
    </source>
</evidence>
<comment type="caution">
    <text evidence="10">The sequence shown here is derived from an EMBL/GenBank/DDBJ whole genome shotgun (WGS) entry which is preliminary data.</text>
</comment>
<comment type="similarity">
    <text evidence="2">Belongs to the ABC-4 integral membrane protein family. LolC/E subfamily.</text>
</comment>
<evidence type="ECO:0000313" key="10">
    <source>
        <dbReference type="EMBL" id="ERF61227.1"/>
    </source>
</evidence>
<evidence type="ECO:0000259" key="9">
    <source>
        <dbReference type="Pfam" id="PF12704"/>
    </source>
</evidence>
<evidence type="ECO:0000256" key="7">
    <source>
        <dbReference type="SAM" id="Phobius"/>
    </source>
</evidence>
<evidence type="ECO:0000256" key="2">
    <source>
        <dbReference type="ARBA" id="ARBA00005236"/>
    </source>
</evidence>
<evidence type="ECO:0000313" key="12">
    <source>
        <dbReference type="Proteomes" id="UP000016412"/>
    </source>
</evidence>
<name>U1FAR2_TRESO</name>
<evidence type="ECO:0000256" key="6">
    <source>
        <dbReference type="ARBA" id="ARBA00023136"/>
    </source>
</evidence>
<organism evidence="10 12">
    <name type="scientific">Treponema socranskii subsp. socranskii VPI DR56BR1116 = ATCC 35536</name>
    <dbReference type="NCBI Taxonomy" id="1125725"/>
    <lineage>
        <taxon>Bacteria</taxon>
        <taxon>Pseudomonadati</taxon>
        <taxon>Spirochaetota</taxon>
        <taxon>Spirochaetia</taxon>
        <taxon>Spirochaetales</taxon>
        <taxon>Treponemataceae</taxon>
        <taxon>Treponema</taxon>
    </lineage>
</organism>
<reference evidence="12 13" key="1">
    <citation type="submission" date="2013-08" db="EMBL/GenBank/DDBJ databases">
        <authorList>
            <person name="Durkin A.S."/>
            <person name="Haft D.R."/>
            <person name="McCorrison J."/>
            <person name="Torralba M."/>
            <person name="Gillis M."/>
            <person name="Haft D.H."/>
            <person name="Methe B."/>
            <person name="Sutton G."/>
            <person name="Nelson K.E."/>
        </authorList>
    </citation>
    <scope>NUCLEOTIDE SEQUENCE [LARGE SCALE GENOMIC DNA]</scope>
    <source>
        <strain evidence="11 13">ATCC 35536</strain>
        <strain evidence="10 12">VPI DR56BR1116</strain>
    </source>
</reference>
<dbReference type="Proteomes" id="UP000016646">
    <property type="component" value="Unassembled WGS sequence"/>
</dbReference>
<feature type="domain" description="ABC3 transporter permease C-terminal" evidence="8">
    <location>
        <begin position="284"/>
        <end position="376"/>
    </location>
</feature>
<keyword evidence="6 7" id="KW-0472">Membrane</keyword>
<dbReference type="Pfam" id="PF12704">
    <property type="entry name" value="MacB_PCD"/>
    <property type="match status" value="1"/>
</dbReference>
<keyword evidence="3" id="KW-1003">Cell membrane</keyword>
<keyword evidence="4 7" id="KW-0812">Transmembrane</keyword>
<feature type="transmembrane region" description="Helical" evidence="7">
    <location>
        <begin position="280"/>
        <end position="305"/>
    </location>
</feature>
<evidence type="ECO:0000313" key="13">
    <source>
        <dbReference type="Proteomes" id="UP000016646"/>
    </source>
</evidence>
<evidence type="ECO:0000259" key="8">
    <source>
        <dbReference type="Pfam" id="PF02687"/>
    </source>
</evidence>
<accession>U1FAR2</accession>